<proteinExistence type="predicted"/>
<evidence type="ECO:0000256" key="1">
    <source>
        <dbReference type="SAM" id="SignalP"/>
    </source>
</evidence>
<dbReference type="EMBL" id="JBHRUV010000031">
    <property type="protein sequence ID" value="MFC3266179.1"/>
    <property type="molecule type" value="Genomic_DNA"/>
</dbReference>
<comment type="caution">
    <text evidence="2">The sequence shown here is derived from an EMBL/GenBank/DDBJ whole genome shotgun (WGS) entry which is preliminary data.</text>
</comment>
<gene>
    <name evidence="2" type="ORF">ACFOEX_07420</name>
</gene>
<dbReference type="RefSeq" id="WP_376830770.1">
    <property type="nucleotide sequence ID" value="NZ_JBHLWR010000006.1"/>
</dbReference>
<accession>A0ABV7LEX4</accession>
<keyword evidence="1" id="KW-0732">Signal</keyword>
<organism evidence="2 3">
    <name type="scientific">Camelimonas abortus</name>
    <dbReference type="NCBI Taxonomy" id="1017184"/>
    <lineage>
        <taxon>Bacteria</taxon>
        <taxon>Pseudomonadati</taxon>
        <taxon>Pseudomonadota</taxon>
        <taxon>Alphaproteobacteria</taxon>
        <taxon>Hyphomicrobiales</taxon>
        <taxon>Chelatococcaceae</taxon>
        <taxon>Camelimonas</taxon>
    </lineage>
</organism>
<protein>
    <recommendedName>
        <fullName evidence="4">Secreted protein</fullName>
    </recommendedName>
</protein>
<dbReference type="PROSITE" id="PS51318">
    <property type="entry name" value="TAT"/>
    <property type="match status" value="1"/>
</dbReference>
<evidence type="ECO:0008006" key="4">
    <source>
        <dbReference type="Google" id="ProtNLM"/>
    </source>
</evidence>
<dbReference type="Proteomes" id="UP001595536">
    <property type="component" value="Unassembled WGS sequence"/>
</dbReference>
<feature type="signal peptide" evidence="1">
    <location>
        <begin position="1"/>
        <end position="32"/>
    </location>
</feature>
<evidence type="ECO:0000313" key="2">
    <source>
        <dbReference type="EMBL" id="MFC3266179.1"/>
    </source>
</evidence>
<evidence type="ECO:0000313" key="3">
    <source>
        <dbReference type="Proteomes" id="UP001595536"/>
    </source>
</evidence>
<sequence>MAKREPERRRRAALAGGLAAAMLAAASPAALAQDCAGGPDLSRPDELATAKVSAARAHFYRGGPGCPAFRKTCRETAYVVAGDRVIVSGSAGDFVCAHYVASRRRAGVTLPEIVRSGWLSAAELTPEPAAVPAGPDAWTGTWRRVEAQIRIAPGRDPGTLAVAGEATFGGLDPARVKRGAVNTGEFSGEARPQGGGLSFAVTADGFAPAERGDESSCKVWLRRVGPWLLAEDNGLCGGANVSFRGLYSRAN</sequence>
<feature type="chain" id="PRO_5045258678" description="Secreted protein" evidence="1">
    <location>
        <begin position="33"/>
        <end position="251"/>
    </location>
</feature>
<keyword evidence="3" id="KW-1185">Reference proteome</keyword>
<reference evidence="3" key="1">
    <citation type="journal article" date="2019" name="Int. J. Syst. Evol. Microbiol.">
        <title>The Global Catalogue of Microorganisms (GCM) 10K type strain sequencing project: providing services to taxonomists for standard genome sequencing and annotation.</title>
        <authorList>
            <consortium name="The Broad Institute Genomics Platform"/>
            <consortium name="The Broad Institute Genome Sequencing Center for Infectious Disease"/>
            <person name="Wu L."/>
            <person name="Ma J."/>
        </authorList>
    </citation>
    <scope>NUCLEOTIDE SEQUENCE [LARGE SCALE GENOMIC DNA]</scope>
    <source>
        <strain evidence="3">CCM 7941</strain>
    </source>
</reference>
<name>A0ABV7LEX4_9HYPH</name>
<dbReference type="InterPro" id="IPR006311">
    <property type="entry name" value="TAT_signal"/>
</dbReference>